<proteinExistence type="inferred from homology"/>
<dbReference type="GO" id="GO:0070006">
    <property type="term" value="F:metalloaminopeptidase activity"/>
    <property type="evidence" value="ECO:0007669"/>
    <property type="project" value="InterPro"/>
</dbReference>
<dbReference type="EC" id="3.4.11.10" evidence="8"/>
<dbReference type="GO" id="GO:0030145">
    <property type="term" value="F:manganese ion binding"/>
    <property type="evidence" value="ECO:0007669"/>
    <property type="project" value="UniProtKB-UniRule"/>
</dbReference>
<keyword evidence="5 8" id="KW-0645">Protease</keyword>
<comment type="subcellular location">
    <subcellularLocation>
        <location evidence="8">Cytoplasm</location>
    </subcellularLocation>
</comment>
<comment type="cofactor">
    <cofactor evidence="8">
        <name>Mn(2+)</name>
        <dbReference type="ChEBI" id="CHEBI:29035"/>
    </cofactor>
    <text evidence="8">Binds 2 manganese ions per subunit.</text>
</comment>
<dbReference type="OrthoDB" id="9809354at2"/>
<dbReference type="AlphaFoldDB" id="A0A3N5CW92"/>
<dbReference type="SUPFAM" id="SSF53187">
    <property type="entry name" value="Zn-dependent exopeptidases"/>
    <property type="match status" value="1"/>
</dbReference>
<organism evidence="10 11">
    <name type="scientific">Aurantiacibacter spongiae</name>
    <dbReference type="NCBI Taxonomy" id="2488860"/>
    <lineage>
        <taxon>Bacteria</taxon>
        <taxon>Pseudomonadati</taxon>
        <taxon>Pseudomonadota</taxon>
        <taxon>Alphaproteobacteria</taxon>
        <taxon>Sphingomonadales</taxon>
        <taxon>Erythrobacteraceae</taxon>
        <taxon>Aurantiacibacter</taxon>
    </lineage>
</organism>
<evidence type="ECO:0000313" key="10">
    <source>
        <dbReference type="EMBL" id="RPF70899.1"/>
    </source>
</evidence>
<feature type="binding site" evidence="8">
    <location>
        <position position="335"/>
    </location>
    <ligand>
        <name>Mn(2+)</name>
        <dbReference type="ChEBI" id="CHEBI:29035"/>
        <label>2</label>
    </ligand>
</feature>
<keyword evidence="11" id="KW-1185">Reference proteome</keyword>
<feature type="domain" description="Cytosol aminopeptidase" evidence="9">
    <location>
        <begin position="331"/>
        <end position="338"/>
    </location>
</feature>
<dbReference type="InterPro" id="IPR043472">
    <property type="entry name" value="Macro_dom-like"/>
</dbReference>
<dbReference type="EMBL" id="RPFZ01000001">
    <property type="protein sequence ID" value="RPF70899.1"/>
    <property type="molecule type" value="Genomic_DNA"/>
</dbReference>
<keyword evidence="6 8" id="KW-0378">Hydrolase</keyword>
<dbReference type="InterPro" id="IPR023042">
    <property type="entry name" value="Peptidase_M17_leu_NH2_pept"/>
</dbReference>
<evidence type="ECO:0000259" key="9">
    <source>
        <dbReference type="PROSITE" id="PS00631"/>
    </source>
</evidence>
<evidence type="ECO:0000313" key="11">
    <source>
        <dbReference type="Proteomes" id="UP000275232"/>
    </source>
</evidence>
<keyword evidence="4 8" id="KW-0031">Aminopeptidase</keyword>
<dbReference type="Pfam" id="PF02789">
    <property type="entry name" value="Peptidase_M17_N"/>
    <property type="match status" value="1"/>
</dbReference>
<dbReference type="PRINTS" id="PR00481">
    <property type="entry name" value="LAMNOPPTDASE"/>
</dbReference>
<comment type="catalytic activity">
    <reaction evidence="2 8">
        <text>Release of an N-terminal amino acid, preferentially leucine, but not glutamic or aspartic acids.</text>
        <dbReference type="EC" id="3.4.11.10"/>
    </reaction>
</comment>
<dbReference type="RefSeq" id="WP_123878820.1">
    <property type="nucleotide sequence ID" value="NZ_RPFZ01000001.1"/>
</dbReference>
<dbReference type="PANTHER" id="PTHR11963:SF23">
    <property type="entry name" value="CYTOSOL AMINOPEPTIDASE"/>
    <property type="match status" value="1"/>
</dbReference>
<dbReference type="GO" id="GO:0006508">
    <property type="term" value="P:proteolysis"/>
    <property type="evidence" value="ECO:0007669"/>
    <property type="project" value="UniProtKB-KW"/>
</dbReference>
<keyword evidence="8" id="KW-0479">Metal-binding</keyword>
<evidence type="ECO:0000256" key="4">
    <source>
        <dbReference type="ARBA" id="ARBA00022438"/>
    </source>
</evidence>
<feature type="active site" evidence="8">
    <location>
        <position position="263"/>
    </location>
</feature>
<protein>
    <recommendedName>
        <fullName evidence="8">Probable cytosol aminopeptidase</fullName>
        <ecNumber evidence="8">3.4.11.1</ecNumber>
    </recommendedName>
    <alternativeName>
        <fullName evidence="8">Leucine aminopeptidase</fullName>
        <shortName evidence="8">LAP</shortName>
        <ecNumber evidence="8">3.4.11.10</ecNumber>
    </alternativeName>
    <alternativeName>
        <fullName evidence="8">Leucyl aminopeptidase</fullName>
    </alternativeName>
</protein>
<evidence type="ECO:0000256" key="5">
    <source>
        <dbReference type="ARBA" id="ARBA00022670"/>
    </source>
</evidence>
<feature type="binding site" evidence="8">
    <location>
        <position position="335"/>
    </location>
    <ligand>
        <name>Mn(2+)</name>
        <dbReference type="ChEBI" id="CHEBI:29035"/>
        <label>1</label>
    </ligand>
</feature>
<gene>
    <name evidence="8" type="primary">pepA</name>
    <name evidence="10" type="ORF">EG799_04135</name>
</gene>
<dbReference type="NCBIfam" id="NF002075">
    <property type="entry name" value="PRK00913.2-2"/>
    <property type="match status" value="1"/>
</dbReference>
<dbReference type="Proteomes" id="UP000275232">
    <property type="component" value="Unassembled WGS sequence"/>
</dbReference>
<dbReference type="InterPro" id="IPR008283">
    <property type="entry name" value="Peptidase_M17_N"/>
</dbReference>
<accession>A0A3N5CW92</accession>
<comment type="caution">
    <text evidence="10">The sequence shown here is derived from an EMBL/GenBank/DDBJ whole genome shotgun (WGS) entry which is preliminary data.</text>
</comment>
<dbReference type="GO" id="GO:0005737">
    <property type="term" value="C:cytoplasm"/>
    <property type="evidence" value="ECO:0007669"/>
    <property type="project" value="UniProtKB-SubCell"/>
</dbReference>
<comment type="function">
    <text evidence="8">Presumably involved in the processing and regular turnover of intracellular proteins. Catalyzes the removal of unsubstituted N-terminal amino acids from various peptides.</text>
</comment>
<dbReference type="Pfam" id="PF00883">
    <property type="entry name" value="Peptidase_M17"/>
    <property type="match status" value="1"/>
</dbReference>
<dbReference type="InterPro" id="IPR011356">
    <property type="entry name" value="Leucine_aapep/pepB"/>
</dbReference>
<dbReference type="Gene3D" id="3.40.220.10">
    <property type="entry name" value="Leucine Aminopeptidase, subunit E, domain 1"/>
    <property type="match status" value="1"/>
</dbReference>
<evidence type="ECO:0000256" key="8">
    <source>
        <dbReference type="HAMAP-Rule" id="MF_00181"/>
    </source>
</evidence>
<dbReference type="HAMAP" id="MF_00181">
    <property type="entry name" value="Cytosol_peptidase_M17"/>
    <property type="match status" value="1"/>
</dbReference>
<evidence type="ECO:0000256" key="1">
    <source>
        <dbReference type="ARBA" id="ARBA00000135"/>
    </source>
</evidence>
<dbReference type="EC" id="3.4.11.1" evidence="8"/>
<dbReference type="InterPro" id="IPR000819">
    <property type="entry name" value="Peptidase_M17_C"/>
</dbReference>
<feature type="active site" evidence="8">
    <location>
        <position position="337"/>
    </location>
</feature>
<feature type="binding site" evidence="8">
    <location>
        <position position="274"/>
    </location>
    <ligand>
        <name>Mn(2+)</name>
        <dbReference type="ChEBI" id="CHEBI:29035"/>
        <label>2</label>
    </ligand>
</feature>
<dbReference type="PANTHER" id="PTHR11963">
    <property type="entry name" value="LEUCINE AMINOPEPTIDASE-RELATED"/>
    <property type="match status" value="1"/>
</dbReference>
<evidence type="ECO:0000256" key="3">
    <source>
        <dbReference type="ARBA" id="ARBA00009528"/>
    </source>
</evidence>
<name>A0A3N5CW92_9SPHN</name>
<dbReference type="CDD" id="cd00433">
    <property type="entry name" value="Peptidase_M17"/>
    <property type="match status" value="1"/>
</dbReference>
<feature type="binding site" evidence="8">
    <location>
        <position position="256"/>
    </location>
    <ligand>
        <name>Mn(2+)</name>
        <dbReference type="ChEBI" id="CHEBI:29035"/>
        <label>1</label>
    </ligand>
</feature>
<evidence type="ECO:0000256" key="6">
    <source>
        <dbReference type="ARBA" id="ARBA00022801"/>
    </source>
</evidence>
<dbReference type="NCBIfam" id="NF002077">
    <property type="entry name" value="PRK00913.2-4"/>
    <property type="match status" value="1"/>
</dbReference>
<dbReference type="Gene3D" id="3.40.630.10">
    <property type="entry name" value="Zn peptidases"/>
    <property type="match status" value="1"/>
</dbReference>
<feature type="binding site" evidence="8">
    <location>
        <position position="333"/>
    </location>
    <ligand>
        <name>Mn(2+)</name>
        <dbReference type="ChEBI" id="CHEBI:29035"/>
        <label>1</label>
    </ligand>
</feature>
<feature type="binding site" evidence="8">
    <location>
        <position position="256"/>
    </location>
    <ligand>
        <name>Mn(2+)</name>
        <dbReference type="ChEBI" id="CHEBI:29035"/>
        <label>2</label>
    </ligand>
</feature>
<dbReference type="NCBIfam" id="NF002074">
    <property type="entry name" value="PRK00913.1-4"/>
    <property type="match status" value="1"/>
</dbReference>
<keyword evidence="8" id="KW-0963">Cytoplasm</keyword>
<comment type="catalytic activity">
    <reaction evidence="1 8">
        <text>Release of an N-terminal amino acid, Xaa-|-Yaa-, in which Xaa is preferably Leu, but may be other amino acids including Pro although not Arg or Lys, and Yaa may be Pro. Amino acid amides and methyl esters are also readily hydrolyzed, but rates on arylamides are exceedingly low.</text>
        <dbReference type="EC" id="3.4.11.1"/>
    </reaction>
</comment>
<evidence type="ECO:0000256" key="2">
    <source>
        <dbReference type="ARBA" id="ARBA00000967"/>
    </source>
</evidence>
<reference evidence="10 11" key="1">
    <citation type="submission" date="2018-11" db="EMBL/GenBank/DDBJ databases">
        <title>Erythrobacter spongiae sp. nov., isolated from a marine sponge.</title>
        <authorList>
            <person name="Zhuang L."/>
            <person name="Luo L."/>
        </authorList>
    </citation>
    <scope>NUCLEOTIDE SEQUENCE [LARGE SCALE GENOMIC DNA]</scope>
    <source>
        <strain evidence="10 11">HN-E23</strain>
    </source>
</reference>
<sequence>MKIEFRDSATDTPRLLARIVDQDKVPGDLPRAVAEGAKASRFTGKAGQVFDGFAQNGDAVTRVALAGAGKPDDEGRIAALERAGAALTAKYLVSGETELVLDAGASGLDARETAAVLTGMRLRAWRWDQYRTRLRDEQKPTLASVMVRGSPDGTHGEWADAQAVAAGVEFTRELVSEPANIIYPESFVERCRKRFDGTGVTIRVLDEAEMRDLGMGALLGVSQGSQREGRLLAIEWMGGREGDAPTVFVGKGVTFDSGGISIKPGAGMEDMKWDMGGAGAVAGAMLALAGRKAKANVIGVCGLVENMPDGNAMRPSDVVTTMSGQTVEVINTDAEGRLVLCDALTWVQREYSPKTIVDFATLTGAMLVALGTEHAGVFSNDDALADSLLAAGRETGDKLWRMPLSPAYDKLLDSQIADMKNVGPRFAGSITAAQYLQRFIEDGVNWAHCDVAGMVWADKPGATWDKGATGYGVRLIDRLVRDTIEG</sequence>
<comment type="similarity">
    <text evidence="3 8">Belongs to the peptidase M17 family.</text>
</comment>
<feature type="binding site" evidence="8">
    <location>
        <position position="251"/>
    </location>
    <ligand>
        <name>Mn(2+)</name>
        <dbReference type="ChEBI" id="CHEBI:29035"/>
        <label>2</label>
    </ligand>
</feature>
<keyword evidence="7 8" id="KW-0464">Manganese</keyword>
<dbReference type="PROSITE" id="PS00631">
    <property type="entry name" value="CYTOSOL_AP"/>
    <property type="match status" value="1"/>
</dbReference>
<dbReference type="SUPFAM" id="SSF52949">
    <property type="entry name" value="Macro domain-like"/>
    <property type="match status" value="1"/>
</dbReference>
<evidence type="ECO:0000256" key="7">
    <source>
        <dbReference type="ARBA" id="ARBA00023211"/>
    </source>
</evidence>